<dbReference type="SUPFAM" id="SSF52200">
    <property type="entry name" value="Toll/Interleukin receptor TIR domain"/>
    <property type="match status" value="1"/>
</dbReference>
<dbReference type="InterPro" id="IPR035897">
    <property type="entry name" value="Toll_tir_struct_dom_sf"/>
</dbReference>
<evidence type="ECO:0000259" key="2">
    <source>
        <dbReference type="PROSITE" id="PS50104"/>
    </source>
</evidence>
<feature type="transmembrane region" description="Helical" evidence="1">
    <location>
        <begin position="217"/>
        <end position="242"/>
    </location>
</feature>
<evidence type="ECO:0000256" key="1">
    <source>
        <dbReference type="SAM" id="Phobius"/>
    </source>
</evidence>
<dbReference type="KEGG" id="mmil:sm9_1152"/>
<dbReference type="EMBL" id="CP011266">
    <property type="protein sequence ID" value="ALT68936.1"/>
    <property type="molecule type" value="Genomic_DNA"/>
</dbReference>
<feature type="transmembrane region" description="Helical" evidence="1">
    <location>
        <begin position="190"/>
        <end position="211"/>
    </location>
</feature>
<protein>
    <recommendedName>
        <fullName evidence="2">TIR domain-containing protein</fullName>
    </recommendedName>
</protein>
<feature type="transmembrane region" description="Helical" evidence="1">
    <location>
        <begin position="163"/>
        <end position="183"/>
    </location>
</feature>
<dbReference type="OrthoDB" id="118149at2157"/>
<keyword evidence="1" id="KW-0812">Transmembrane</keyword>
<keyword evidence="4" id="KW-1185">Reference proteome</keyword>
<dbReference type="AlphaFoldDB" id="A0A0U3E9D7"/>
<evidence type="ECO:0000313" key="3">
    <source>
        <dbReference type="EMBL" id="ALT68936.1"/>
    </source>
</evidence>
<accession>A0A0U3E9D7</accession>
<sequence>MSLDNYKHDVFISYSTKDSDVANKICYVLEQNNLKCWIAPRDIASGKIYIDEIAAAIKSTRIVVLIYSKDSQNSKYVDNEINMAFSNNKPILSFNIDDTLPKENMEYYLKVTQWLNAHPNPEDEFETLIIDALKLCNENSDVSIIIDFSDYKQDDLSSHKKDYISLILLFTPLYWFSIIYMGIVSSKKLWALMGVIYLIPTLICLLIYFQIFGQLFLYYPMFILFALLFFIFWAMCIIYGLVIRNEFLTRKSVLRFASSNEEIFDYLYDEYSQI</sequence>
<keyword evidence="1" id="KW-1133">Transmembrane helix</keyword>
<dbReference type="Gene3D" id="3.40.50.10140">
    <property type="entry name" value="Toll/interleukin-1 receptor homology (TIR) domain"/>
    <property type="match status" value="1"/>
</dbReference>
<dbReference type="PROSITE" id="PS50104">
    <property type="entry name" value="TIR"/>
    <property type="match status" value="1"/>
</dbReference>
<evidence type="ECO:0000313" key="4">
    <source>
        <dbReference type="Proteomes" id="UP000067738"/>
    </source>
</evidence>
<dbReference type="Proteomes" id="UP000067738">
    <property type="component" value="Chromosome"/>
</dbReference>
<organism evidence="3 4">
    <name type="scientific">Methanobrevibacter millerae</name>
    <dbReference type="NCBI Taxonomy" id="230361"/>
    <lineage>
        <taxon>Archaea</taxon>
        <taxon>Methanobacteriati</taxon>
        <taxon>Methanobacteriota</taxon>
        <taxon>Methanomada group</taxon>
        <taxon>Methanobacteria</taxon>
        <taxon>Methanobacteriales</taxon>
        <taxon>Methanobacteriaceae</taxon>
        <taxon>Methanobrevibacter</taxon>
    </lineage>
</organism>
<dbReference type="RefSeq" id="WP_058739212.1">
    <property type="nucleotide sequence ID" value="NZ_CP011266.1"/>
</dbReference>
<gene>
    <name evidence="3" type="ORF">sm9_1152</name>
</gene>
<name>A0A0U3E9D7_9EURY</name>
<dbReference type="Pfam" id="PF13676">
    <property type="entry name" value="TIR_2"/>
    <property type="match status" value="1"/>
</dbReference>
<proteinExistence type="predicted"/>
<keyword evidence="1" id="KW-0472">Membrane</keyword>
<dbReference type="PATRIC" id="fig|230361.4.peg.1190"/>
<dbReference type="GeneID" id="26736112"/>
<feature type="domain" description="TIR" evidence="2">
    <location>
        <begin position="6"/>
        <end position="133"/>
    </location>
</feature>
<reference evidence="3 4" key="1">
    <citation type="submission" date="2015-04" db="EMBL/GenBank/DDBJ databases">
        <title>The complete genome sequence of the rumen methanogen Methanobrevibacter millerae SM9.</title>
        <authorList>
            <person name="Leahy S.C."/>
            <person name="Kelly W.J."/>
            <person name="Pacheco D.M."/>
            <person name="Li D."/>
            <person name="Altermann E."/>
            <person name="Attwood G.T."/>
        </authorList>
    </citation>
    <scope>NUCLEOTIDE SEQUENCE [LARGE SCALE GENOMIC DNA]</scope>
    <source>
        <strain evidence="3 4">SM9</strain>
    </source>
</reference>
<dbReference type="GO" id="GO:0007165">
    <property type="term" value="P:signal transduction"/>
    <property type="evidence" value="ECO:0007669"/>
    <property type="project" value="InterPro"/>
</dbReference>
<dbReference type="InterPro" id="IPR000157">
    <property type="entry name" value="TIR_dom"/>
</dbReference>